<dbReference type="OrthoDB" id="911994at2759"/>
<protein>
    <recommendedName>
        <fullName evidence="4">Bifunctional inhibitor/plant lipid transfer protein/seed storage helical domain-containing protein</fullName>
    </recommendedName>
</protein>
<dbReference type="AlphaFoldDB" id="A0A5J9W2K3"/>
<reference evidence="2 3" key="1">
    <citation type="journal article" date="2019" name="Sci. Rep.">
        <title>A high-quality genome of Eragrostis curvula grass provides insights into Poaceae evolution and supports new strategies to enhance forage quality.</title>
        <authorList>
            <person name="Carballo J."/>
            <person name="Santos B.A.C.M."/>
            <person name="Zappacosta D."/>
            <person name="Garbus I."/>
            <person name="Selva J.P."/>
            <person name="Gallo C.A."/>
            <person name="Diaz A."/>
            <person name="Albertini E."/>
            <person name="Caccamo M."/>
            <person name="Echenique V."/>
        </authorList>
    </citation>
    <scope>NUCLEOTIDE SEQUENCE [LARGE SCALE GENOMIC DNA]</scope>
    <source>
        <strain evidence="3">cv. Victoria</strain>
        <tissue evidence="2">Leaf</tissue>
    </source>
</reference>
<feature type="non-terminal residue" evidence="2">
    <location>
        <position position="1"/>
    </location>
</feature>
<proteinExistence type="predicted"/>
<evidence type="ECO:0000313" key="2">
    <source>
        <dbReference type="EMBL" id="TVU41734.1"/>
    </source>
</evidence>
<accession>A0A5J9W2K3</accession>
<sequence length="113" mass="10703">MVLGGAASSLGVTVNNTRALQLPAACDVKTPPPSQCKSVGVPVSSPATPATPSTTTPANTATPSVPSVVTPAGAGTKATQTAQSSGGQSTGKAASSLPVAAAILSAAFALFQA</sequence>
<evidence type="ECO:0008006" key="4">
    <source>
        <dbReference type="Google" id="ProtNLM"/>
    </source>
</evidence>
<organism evidence="2 3">
    <name type="scientific">Eragrostis curvula</name>
    <name type="common">weeping love grass</name>
    <dbReference type="NCBI Taxonomy" id="38414"/>
    <lineage>
        <taxon>Eukaryota</taxon>
        <taxon>Viridiplantae</taxon>
        <taxon>Streptophyta</taxon>
        <taxon>Embryophyta</taxon>
        <taxon>Tracheophyta</taxon>
        <taxon>Spermatophyta</taxon>
        <taxon>Magnoliopsida</taxon>
        <taxon>Liliopsida</taxon>
        <taxon>Poales</taxon>
        <taxon>Poaceae</taxon>
        <taxon>PACMAD clade</taxon>
        <taxon>Chloridoideae</taxon>
        <taxon>Eragrostideae</taxon>
        <taxon>Eragrostidinae</taxon>
        <taxon>Eragrostis</taxon>
    </lineage>
</organism>
<gene>
    <name evidence="2" type="ORF">EJB05_15279</name>
</gene>
<evidence type="ECO:0000313" key="3">
    <source>
        <dbReference type="Proteomes" id="UP000324897"/>
    </source>
</evidence>
<evidence type="ECO:0000256" key="1">
    <source>
        <dbReference type="SAM" id="MobiDB-lite"/>
    </source>
</evidence>
<feature type="compositionally biased region" description="Low complexity" evidence="1">
    <location>
        <begin position="41"/>
        <end position="83"/>
    </location>
</feature>
<keyword evidence="3" id="KW-1185">Reference proteome</keyword>
<feature type="region of interest" description="Disordered" evidence="1">
    <location>
        <begin position="27"/>
        <end position="93"/>
    </location>
</feature>
<comment type="caution">
    <text evidence="2">The sequence shown here is derived from an EMBL/GenBank/DDBJ whole genome shotgun (WGS) entry which is preliminary data.</text>
</comment>
<dbReference type="Gramene" id="TVU41734">
    <property type="protein sequence ID" value="TVU41734"/>
    <property type="gene ID" value="EJB05_15279"/>
</dbReference>
<dbReference type="EMBL" id="RWGY01000007">
    <property type="protein sequence ID" value="TVU41734.1"/>
    <property type="molecule type" value="Genomic_DNA"/>
</dbReference>
<dbReference type="Proteomes" id="UP000324897">
    <property type="component" value="Chromosome 4"/>
</dbReference>
<name>A0A5J9W2K3_9POAL</name>